<dbReference type="GO" id="GO:0030544">
    <property type="term" value="F:Hsp70 protein binding"/>
    <property type="evidence" value="ECO:0000318"/>
    <property type="project" value="GO_Central"/>
</dbReference>
<comment type="caution">
    <text evidence="4">The sequence shown here is derived from an EMBL/GenBank/DDBJ whole genome shotgun (WGS) entry which is preliminary data.</text>
</comment>
<dbReference type="PANTHER" id="PTHR43999:SF3">
    <property type="entry name" value="TRANSCRIPTION FACTOR MAMYB"/>
    <property type="match status" value="1"/>
</dbReference>
<dbReference type="GO" id="GO:0006450">
    <property type="term" value="P:regulation of translational fidelity"/>
    <property type="evidence" value="ECO:0007669"/>
    <property type="project" value="InterPro"/>
</dbReference>
<evidence type="ECO:0000259" key="3">
    <source>
        <dbReference type="SMART" id="SM00717"/>
    </source>
</evidence>
<gene>
    <name evidence="4" type="ORF">ZOSMA_81G01140</name>
</gene>
<dbReference type="EMBL" id="LFYR01002015">
    <property type="protein sequence ID" value="KMZ57894.1"/>
    <property type="molecule type" value="Genomic_DNA"/>
</dbReference>
<keyword evidence="2" id="KW-0472">Membrane</keyword>
<feature type="compositionally biased region" description="Basic and acidic residues" evidence="1">
    <location>
        <begin position="105"/>
        <end position="116"/>
    </location>
</feature>
<dbReference type="PANTHER" id="PTHR43999">
    <property type="entry name" value="DNAJ HOMOLOG SUBFAMILY C MEMBER 2"/>
    <property type="match status" value="1"/>
</dbReference>
<dbReference type="AlphaFoldDB" id="A0A0K9NM77"/>
<dbReference type="STRING" id="29655.A0A0K9NM77"/>
<dbReference type="Pfam" id="PF23082">
    <property type="entry name" value="Myb_DNA-binding_2"/>
    <property type="match status" value="1"/>
</dbReference>
<accession>A0A0K9NM77</accession>
<organism evidence="4 5">
    <name type="scientific">Zostera marina</name>
    <name type="common">Eelgrass</name>
    <dbReference type="NCBI Taxonomy" id="29655"/>
    <lineage>
        <taxon>Eukaryota</taxon>
        <taxon>Viridiplantae</taxon>
        <taxon>Streptophyta</taxon>
        <taxon>Embryophyta</taxon>
        <taxon>Tracheophyta</taxon>
        <taxon>Spermatophyta</taxon>
        <taxon>Magnoliopsida</taxon>
        <taxon>Liliopsida</taxon>
        <taxon>Zosteraceae</taxon>
        <taxon>Zostera</taxon>
    </lineage>
</organism>
<feature type="compositionally biased region" description="Low complexity" evidence="1">
    <location>
        <begin position="129"/>
        <end position="138"/>
    </location>
</feature>
<keyword evidence="2" id="KW-0812">Transmembrane</keyword>
<dbReference type="Gene3D" id="1.10.10.60">
    <property type="entry name" value="Homeodomain-like"/>
    <property type="match status" value="2"/>
</dbReference>
<reference evidence="5" key="1">
    <citation type="journal article" date="2016" name="Nature">
        <title>The genome of the seagrass Zostera marina reveals angiosperm adaptation to the sea.</title>
        <authorList>
            <person name="Olsen J.L."/>
            <person name="Rouze P."/>
            <person name="Verhelst B."/>
            <person name="Lin Y.-C."/>
            <person name="Bayer T."/>
            <person name="Collen J."/>
            <person name="Dattolo E."/>
            <person name="De Paoli E."/>
            <person name="Dittami S."/>
            <person name="Maumus F."/>
            <person name="Michel G."/>
            <person name="Kersting A."/>
            <person name="Lauritano C."/>
            <person name="Lohaus R."/>
            <person name="Toepel M."/>
            <person name="Tonon T."/>
            <person name="Vanneste K."/>
            <person name="Amirebrahimi M."/>
            <person name="Brakel J."/>
            <person name="Bostroem C."/>
            <person name="Chovatia M."/>
            <person name="Grimwood J."/>
            <person name="Jenkins J.W."/>
            <person name="Jueterbock A."/>
            <person name="Mraz A."/>
            <person name="Stam W.T."/>
            <person name="Tice H."/>
            <person name="Bornberg-Bauer E."/>
            <person name="Green P.J."/>
            <person name="Pearson G.A."/>
            <person name="Procaccini G."/>
            <person name="Duarte C.M."/>
            <person name="Schmutz J."/>
            <person name="Reusch T.B.H."/>
            <person name="Van de Peer Y."/>
        </authorList>
    </citation>
    <scope>NUCLEOTIDE SEQUENCE [LARGE SCALE GENOMIC DNA]</scope>
    <source>
        <strain evidence="5">cv. Finnish</strain>
    </source>
</reference>
<protein>
    <recommendedName>
        <fullName evidence="3">Myb-like domain-containing protein</fullName>
    </recommendedName>
</protein>
<name>A0A0K9NM77_ZOSMR</name>
<dbReference type="InterPro" id="IPR009057">
    <property type="entry name" value="Homeodomain-like_sf"/>
</dbReference>
<keyword evidence="2" id="KW-1133">Transmembrane helix</keyword>
<feature type="region of interest" description="Disordered" evidence="1">
    <location>
        <begin position="105"/>
        <end position="161"/>
    </location>
</feature>
<feature type="compositionally biased region" description="Basic and acidic residues" evidence="1">
    <location>
        <begin position="143"/>
        <end position="154"/>
    </location>
</feature>
<feature type="domain" description="Myb-like" evidence="3">
    <location>
        <begin position="258"/>
        <end position="310"/>
    </location>
</feature>
<evidence type="ECO:0000313" key="5">
    <source>
        <dbReference type="Proteomes" id="UP000036987"/>
    </source>
</evidence>
<dbReference type="InterPro" id="IPR044634">
    <property type="entry name" value="Zuotin/DnaJC2"/>
</dbReference>
<dbReference type="GO" id="GO:0005829">
    <property type="term" value="C:cytosol"/>
    <property type="evidence" value="ECO:0000318"/>
    <property type="project" value="GO_Central"/>
</dbReference>
<evidence type="ECO:0000256" key="1">
    <source>
        <dbReference type="SAM" id="MobiDB-lite"/>
    </source>
</evidence>
<evidence type="ECO:0000313" key="4">
    <source>
        <dbReference type="EMBL" id="KMZ57894.1"/>
    </source>
</evidence>
<dbReference type="InterPro" id="IPR001005">
    <property type="entry name" value="SANT/Myb"/>
</dbReference>
<evidence type="ECO:0000256" key="2">
    <source>
        <dbReference type="SAM" id="Phobius"/>
    </source>
</evidence>
<dbReference type="FunFam" id="1.10.10.60:FF:000416">
    <property type="entry name" value="Myb family transcription factor"/>
    <property type="match status" value="1"/>
</dbReference>
<dbReference type="SUPFAM" id="SSF46689">
    <property type="entry name" value="Homeodomain-like"/>
    <property type="match status" value="2"/>
</dbReference>
<dbReference type="GO" id="GO:0051083">
    <property type="term" value="P:'de novo' cotranslational protein folding"/>
    <property type="evidence" value="ECO:0000318"/>
    <property type="project" value="GO_Central"/>
</dbReference>
<dbReference type="SMART" id="SM00717">
    <property type="entry name" value="SANT"/>
    <property type="match status" value="2"/>
</dbReference>
<dbReference type="OrthoDB" id="10250354at2759"/>
<keyword evidence="5" id="KW-1185">Reference proteome</keyword>
<proteinExistence type="predicted"/>
<feature type="transmembrane region" description="Helical" evidence="2">
    <location>
        <begin position="35"/>
        <end position="54"/>
    </location>
</feature>
<dbReference type="GO" id="GO:0043022">
    <property type="term" value="F:ribosome binding"/>
    <property type="evidence" value="ECO:0000318"/>
    <property type="project" value="GO_Central"/>
</dbReference>
<sequence>MEFFDEARPSIQFHSRSSATAASVEPKTLIKTTKLAAILCFLASSLLMFFAFYYLASFQFLNSLFVWLSVSLLVGPFAPVSLTGGDVHVGRGEILEEEIVDHSDLNEMDQVEDRDNKKFRRSKRSDYQPAPASAPAPSLVSTDLKKPELNKTKPDGGGTSPMVLEEEQWTEADYQILKKQIGKRPVGTPRRWEIIAEVFEGRHGVESVVKAGKSLSERKQGMIGDSFAQFLKQRKPVDKRVVEEGIEHSNDNLDITTGSFLWSSGEDIALLNALKSFPKDTPMRWEKIEAAVPGKSKTLCLKRVAELKKDFRSTKTS</sequence>
<feature type="domain" description="Myb-like" evidence="3">
    <location>
        <begin position="165"/>
        <end position="217"/>
    </location>
</feature>
<feature type="transmembrane region" description="Helical" evidence="2">
    <location>
        <begin position="60"/>
        <end position="82"/>
    </location>
</feature>
<dbReference type="Proteomes" id="UP000036987">
    <property type="component" value="Unassembled WGS sequence"/>
</dbReference>
<dbReference type="OMA" id="WTDQEMD"/>